<dbReference type="NCBIfam" id="TIGR02385">
    <property type="entry name" value="RelE_StbE"/>
    <property type="match status" value="1"/>
</dbReference>
<dbReference type="InterPro" id="IPR004386">
    <property type="entry name" value="Toxin_YafQ-like"/>
</dbReference>
<evidence type="ECO:0000313" key="3">
    <source>
        <dbReference type="Proteomes" id="UP000030321"/>
    </source>
</evidence>
<proteinExistence type="predicted"/>
<reference evidence="3" key="1">
    <citation type="journal article" date="2015" name="Genome">
        <title>Whole Genome Sequence of the Non-Microcystin-Producing Microcystis aeruginosa Strain NIES-44.</title>
        <authorList>
            <person name="Okano K."/>
            <person name="Miyata N."/>
            <person name="Ozaki Y."/>
        </authorList>
    </citation>
    <scope>NUCLEOTIDE SEQUENCE [LARGE SCALE GENOMIC DNA]</scope>
    <source>
        <strain evidence="3">NIES-44</strain>
    </source>
</reference>
<name>A0A0A1VT39_MICAE</name>
<gene>
    <name evidence="2" type="ORF">N44_01577</name>
</gene>
<sequence>MKEIIATEKFKRSFRKFVKRNAQLEQKIIETLKLMQEDIFTPQLATHSLQGKLLGLKACSCGYDCRIVFSLETTETNDKEQKEVIILIDIGTHDQVY</sequence>
<evidence type="ECO:0000313" key="2">
    <source>
        <dbReference type="EMBL" id="GAL92890.1"/>
    </source>
</evidence>
<dbReference type="RefSeq" id="WP_045358637.1">
    <property type="nucleotide sequence ID" value="NZ_BBPA01000030.1"/>
</dbReference>
<evidence type="ECO:0000256" key="1">
    <source>
        <dbReference type="ARBA" id="ARBA00022649"/>
    </source>
</evidence>
<dbReference type="EMBL" id="BBPA01000030">
    <property type="protein sequence ID" value="GAL92890.1"/>
    <property type="molecule type" value="Genomic_DNA"/>
</dbReference>
<dbReference type="Pfam" id="PF15738">
    <property type="entry name" value="YafQ_toxin"/>
    <property type="match status" value="1"/>
</dbReference>
<protein>
    <submittedName>
        <fullName evidence="2">HigB toxin protein</fullName>
    </submittedName>
</protein>
<dbReference type="Proteomes" id="UP000030321">
    <property type="component" value="Unassembled WGS sequence"/>
</dbReference>
<keyword evidence="1" id="KW-1277">Toxin-antitoxin system</keyword>
<dbReference type="SUPFAM" id="SSF143011">
    <property type="entry name" value="RelE-like"/>
    <property type="match status" value="1"/>
</dbReference>
<accession>A0A0A1VT39</accession>
<dbReference type="InterPro" id="IPR035093">
    <property type="entry name" value="RelE/ParE_toxin_dom_sf"/>
</dbReference>
<organism evidence="2 3">
    <name type="scientific">Microcystis aeruginosa NIES-44</name>
    <dbReference type="NCBI Taxonomy" id="449439"/>
    <lineage>
        <taxon>Bacteria</taxon>
        <taxon>Bacillati</taxon>
        <taxon>Cyanobacteriota</taxon>
        <taxon>Cyanophyceae</taxon>
        <taxon>Oscillatoriophycideae</taxon>
        <taxon>Chroococcales</taxon>
        <taxon>Microcystaceae</taxon>
        <taxon>Microcystis</taxon>
    </lineage>
</organism>
<dbReference type="Gene3D" id="3.30.2310.20">
    <property type="entry name" value="RelE-like"/>
    <property type="match status" value="1"/>
</dbReference>
<dbReference type="InterPro" id="IPR007712">
    <property type="entry name" value="RelE/ParE_toxin"/>
</dbReference>
<dbReference type="AlphaFoldDB" id="A0A0A1VT39"/>
<comment type="caution">
    <text evidence="2">The sequence shown here is derived from an EMBL/GenBank/DDBJ whole genome shotgun (WGS) entry which is preliminary data.</text>
</comment>